<accession>A0AAE4BL19</accession>
<evidence type="ECO:0000313" key="2">
    <source>
        <dbReference type="Proteomes" id="UP001185331"/>
    </source>
</evidence>
<dbReference type="RefSeq" id="WP_309854909.1">
    <property type="nucleotide sequence ID" value="NZ_JAVDQJ010000005.1"/>
</dbReference>
<reference evidence="1" key="1">
    <citation type="submission" date="2023-07" db="EMBL/GenBank/DDBJ databases">
        <title>Sorghum-associated microbial communities from plants grown in Nebraska, USA.</title>
        <authorList>
            <person name="Schachtman D."/>
        </authorList>
    </citation>
    <scope>NUCLEOTIDE SEQUENCE</scope>
    <source>
        <strain evidence="1">BE330</strain>
    </source>
</reference>
<proteinExistence type="predicted"/>
<organism evidence="1 2">
    <name type="scientific">Deinococcus soli</name>
    <name type="common">ex Cha et al. 2016</name>
    <dbReference type="NCBI Taxonomy" id="1309411"/>
    <lineage>
        <taxon>Bacteria</taxon>
        <taxon>Thermotogati</taxon>
        <taxon>Deinococcota</taxon>
        <taxon>Deinococci</taxon>
        <taxon>Deinococcales</taxon>
        <taxon>Deinococcaceae</taxon>
        <taxon>Deinococcus</taxon>
    </lineage>
</organism>
<gene>
    <name evidence="1" type="ORF">J2Y00_001996</name>
</gene>
<sequence>MKLTAPDGTPLHVQASEVVRVNYVSRHVAQLRLTDGRTLLVSGCASRVGPALNSELWQAHSAAPGADAPGKR</sequence>
<protein>
    <submittedName>
        <fullName evidence="1">Uncharacterized protein</fullName>
    </submittedName>
</protein>
<dbReference type="EMBL" id="JAVDQK010000004">
    <property type="protein sequence ID" value="MDR6218433.1"/>
    <property type="molecule type" value="Genomic_DNA"/>
</dbReference>
<name>A0AAE4BL19_9DEIO</name>
<comment type="caution">
    <text evidence="1">The sequence shown here is derived from an EMBL/GenBank/DDBJ whole genome shotgun (WGS) entry which is preliminary data.</text>
</comment>
<evidence type="ECO:0000313" key="1">
    <source>
        <dbReference type="EMBL" id="MDR6218433.1"/>
    </source>
</evidence>
<dbReference type="Proteomes" id="UP001185331">
    <property type="component" value="Unassembled WGS sequence"/>
</dbReference>
<dbReference type="AlphaFoldDB" id="A0AAE4BL19"/>